<evidence type="ECO:0000313" key="5">
    <source>
        <dbReference type="EMBL" id="KAH9293361.1"/>
    </source>
</evidence>
<dbReference type="SMART" id="SM00054">
    <property type="entry name" value="EFh"/>
    <property type="match status" value="3"/>
</dbReference>
<dbReference type="InterPro" id="IPR039647">
    <property type="entry name" value="EF_hand_pair_protein_CML-like"/>
</dbReference>
<comment type="caution">
    <text evidence="5">The sequence shown here is derived from an EMBL/GenBank/DDBJ whole genome shotgun (WGS) entry which is preliminary data.</text>
</comment>
<feature type="non-terminal residue" evidence="5">
    <location>
        <position position="186"/>
    </location>
</feature>
<evidence type="ECO:0000256" key="2">
    <source>
        <dbReference type="ARBA" id="ARBA00022737"/>
    </source>
</evidence>
<dbReference type="GO" id="GO:0005509">
    <property type="term" value="F:calcium ion binding"/>
    <property type="evidence" value="ECO:0007669"/>
    <property type="project" value="InterPro"/>
</dbReference>
<accession>A0AA38C296</accession>
<keyword evidence="2" id="KW-0677">Repeat</keyword>
<feature type="domain" description="EF-hand" evidence="4">
    <location>
        <begin position="117"/>
        <end position="152"/>
    </location>
</feature>
<dbReference type="InterPro" id="IPR002048">
    <property type="entry name" value="EF_hand_dom"/>
</dbReference>
<dbReference type="Pfam" id="PF13405">
    <property type="entry name" value="EF-hand_6"/>
    <property type="match status" value="1"/>
</dbReference>
<dbReference type="SUPFAM" id="SSF47473">
    <property type="entry name" value="EF-hand"/>
    <property type="match status" value="1"/>
</dbReference>
<keyword evidence="3" id="KW-0106">Calcium</keyword>
<dbReference type="FunFam" id="1.10.238.10:FF:000089">
    <property type="entry name" value="calmodulin-like protein 3"/>
    <property type="match status" value="1"/>
</dbReference>
<dbReference type="InterPro" id="IPR018247">
    <property type="entry name" value="EF_Hand_1_Ca_BS"/>
</dbReference>
<evidence type="ECO:0000256" key="3">
    <source>
        <dbReference type="ARBA" id="ARBA00022837"/>
    </source>
</evidence>
<keyword evidence="1" id="KW-0479">Metal-binding</keyword>
<dbReference type="PANTHER" id="PTHR10891">
    <property type="entry name" value="EF-HAND CALCIUM-BINDING DOMAIN CONTAINING PROTEIN"/>
    <property type="match status" value="1"/>
</dbReference>
<dbReference type="PROSITE" id="PS00018">
    <property type="entry name" value="EF_HAND_1"/>
    <property type="match status" value="3"/>
</dbReference>
<organism evidence="5 6">
    <name type="scientific">Taxus chinensis</name>
    <name type="common">Chinese yew</name>
    <name type="synonym">Taxus wallichiana var. chinensis</name>
    <dbReference type="NCBI Taxonomy" id="29808"/>
    <lineage>
        <taxon>Eukaryota</taxon>
        <taxon>Viridiplantae</taxon>
        <taxon>Streptophyta</taxon>
        <taxon>Embryophyta</taxon>
        <taxon>Tracheophyta</taxon>
        <taxon>Spermatophyta</taxon>
        <taxon>Pinopsida</taxon>
        <taxon>Pinidae</taxon>
        <taxon>Conifers II</taxon>
        <taxon>Cupressales</taxon>
        <taxon>Taxaceae</taxon>
        <taxon>Taxus</taxon>
    </lineage>
</organism>
<dbReference type="EMBL" id="JAHRHJ020001232">
    <property type="protein sequence ID" value="KAH9293361.1"/>
    <property type="molecule type" value="Genomic_DNA"/>
</dbReference>
<evidence type="ECO:0000256" key="1">
    <source>
        <dbReference type="ARBA" id="ARBA00022723"/>
    </source>
</evidence>
<name>A0AA38C296_TAXCH</name>
<evidence type="ECO:0000259" key="4">
    <source>
        <dbReference type="PROSITE" id="PS50222"/>
    </source>
</evidence>
<dbReference type="PROSITE" id="PS50222">
    <property type="entry name" value="EF_HAND_2"/>
    <property type="match status" value="3"/>
</dbReference>
<evidence type="ECO:0000313" key="6">
    <source>
        <dbReference type="Proteomes" id="UP000824469"/>
    </source>
</evidence>
<dbReference type="Proteomes" id="UP000824469">
    <property type="component" value="Unassembled WGS sequence"/>
</dbReference>
<dbReference type="AlphaFoldDB" id="A0AA38C296"/>
<keyword evidence="6" id="KW-1185">Reference proteome</keyword>
<feature type="domain" description="EF-hand" evidence="4">
    <location>
        <begin position="155"/>
        <end position="186"/>
    </location>
</feature>
<dbReference type="Pfam" id="PF13499">
    <property type="entry name" value="EF-hand_7"/>
    <property type="match status" value="1"/>
</dbReference>
<reference evidence="5 6" key="1">
    <citation type="journal article" date="2021" name="Nat. Plants">
        <title>The Taxus genome provides insights into paclitaxel biosynthesis.</title>
        <authorList>
            <person name="Xiong X."/>
            <person name="Gou J."/>
            <person name="Liao Q."/>
            <person name="Li Y."/>
            <person name="Zhou Q."/>
            <person name="Bi G."/>
            <person name="Li C."/>
            <person name="Du R."/>
            <person name="Wang X."/>
            <person name="Sun T."/>
            <person name="Guo L."/>
            <person name="Liang H."/>
            <person name="Lu P."/>
            <person name="Wu Y."/>
            <person name="Zhang Z."/>
            <person name="Ro D.K."/>
            <person name="Shang Y."/>
            <person name="Huang S."/>
            <person name="Yan J."/>
        </authorList>
    </citation>
    <scope>NUCLEOTIDE SEQUENCE [LARGE SCALE GENOMIC DNA]</scope>
    <source>
        <strain evidence="5">Ta-2019</strain>
    </source>
</reference>
<gene>
    <name evidence="5" type="ORF">KI387_041435</name>
</gene>
<feature type="domain" description="EF-hand" evidence="4">
    <location>
        <begin position="29"/>
        <end position="64"/>
    </location>
</feature>
<dbReference type="OMA" id="FICAKEL"/>
<sequence length="186" mass="20231">MGPSSESQPRRSMEAIRASPSFRLRSPSLNTVRLSRIFDAFDGNGDGQISVEELGQALEKLGLPIPLPELKSTVDGFFSPAGDALDFDGFSALHRSLGDKLFGVSDGVGEGVNFTDEEEEDLKEAFGVFDEDGDGFICAKELQGVLSRLGLAEAKDVRNMIHSVDENRDGLVDFLEFKHMMTQAVT</sequence>
<protein>
    <recommendedName>
        <fullName evidence="4">EF-hand domain-containing protein</fullName>
    </recommendedName>
</protein>
<dbReference type="Gene3D" id="1.10.238.10">
    <property type="entry name" value="EF-hand"/>
    <property type="match status" value="2"/>
</dbReference>
<proteinExistence type="predicted"/>
<dbReference type="CDD" id="cd00051">
    <property type="entry name" value="EFh"/>
    <property type="match status" value="1"/>
</dbReference>
<dbReference type="InterPro" id="IPR011992">
    <property type="entry name" value="EF-hand-dom_pair"/>
</dbReference>